<dbReference type="GeneID" id="93733890"/>
<dbReference type="InterPro" id="IPR052509">
    <property type="entry name" value="Metal_resp_DNA-bind_regulator"/>
</dbReference>
<dbReference type="RefSeq" id="WP_003963288.1">
    <property type="nucleotide sequence ID" value="NZ_CM000914.1"/>
</dbReference>
<protein>
    <submittedName>
        <fullName evidence="2">MtrY protein</fullName>
    </submittedName>
</protein>
<feature type="domain" description="Transcription regulator PadR N-terminal" evidence="1">
    <location>
        <begin position="18"/>
        <end position="92"/>
    </location>
</feature>
<sequence length="207" mass="22537">MSGGPARRPVSNPLGLAVLGLLLEAPAHPHALAVTLRERGVDRVVKVTTGSLYDVVRALERAGWIEERETVRVGARPERTVYGHTALGRAEFIRWVDELIRVPVDEYPRFLAAVGYLGALGPDGAAEALRERADRVRAALDGIREGHRAALETGEVPRLFVIEAEYAVRMREAELSWLEEISEEIGTGRLAWPESGTGKSTDAGEPG</sequence>
<gene>
    <name evidence="2" type="ORF">SCLAV_p0778</name>
</gene>
<dbReference type="OrthoDB" id="8443918at2"/>
<dbReference type="InterPro" id="IPR036388">
    <property type="entry name" value="WH-like_DNA-bd_sf"/>
</dbReference>
<keyword evidence="2" id="KW-0614">Plasmid</keyword>
<accession>D5SK22</accession>
<dbReference type="SUPFAM" id="SSF46785">
    <property type="entry name" value="Winged helix' DNA-binding domain"/>
    <property type="match status" value="1"/>
</dbReference>
<dbReference type="InterPro" id="IPR036390">
    <property type="entry name" value="WH_DNA-bd_sf"/>
</dbReference>
<evidence type="ECO:0000313" key="3">
    <source>
        <dbReference type="Proteomes" id="UP000002357"/>
    </source>
</evidence>
<dbReference type="Gene3D" id="1.10.10.10">
    <property type="entry name" value="Winged helix-like DNA-binding domain superfamily/Winged helix DNA-binding domain"/>
    <property type="match status" value="1"/>
</dbReference>
<geneLocation type="plasmid" evidence="2 3">
    <name>pSCL4</name>
</geneLocation>
<dbReference type="EMBL" id="CM000914">
    <property type="protein sequence ID" value="EFG04265.2"/>
    <property type="molecule type" value="Genomic_DNA"/>
</dbReference>
<proteinExistence type="predicted"/>
<name>D5SK22_STRCL</name>
<dbReference type="Proteomes" id="UP000002357">
    <property type="component" value="Plasmid pSCL4"/>
</dbReference>
<dbReference type="eggNOG" id="COG1695">
    <property type="taxonomic scope" value="Bacteria"/>
</dbReference>
<organism evidence="2 3">
    <name type="scientific">Streptomyces clavuligerus</name>
    <dbReference type="NCBI Taxonomy" id="1901"/>
    <lineage>
        <taxon>Bacteria</taxon>
        <taxon>Bacillati</taxon>
        <taxon>Actinomycetota</taxon>
        <taxon>Actinomycetes</taxon>
        <taxon>Kitasatosporales</taxon>
        <taxon>Streptomycetaceae</taxon>
        <taxon>Streptomyces</taxon>
    </lineage>
</organism>
<reference evidence="2 3" key="1">
    <citation type="journal article" date="2010" name="Genome Biol. Evol.">
        <title>The sequence of a 1.8-mb bacterial linear plasmid reveals a rich evolutionary reservoir of secondary metabolic pathways.</title>
        <authorList>
            <person name="Medema M.H."/>
            <person name="Trefzer A."/>
            <person name="Kovalchuk A."/>
            <person name="van den Berg M."/>
            <person name="Mueller U."/>
            <person name="Heijne W."/>
            <person name="Wu L."/>
            <person name="Alam M.T."/>
            <person name="Ronning C.M."/>
            <person name="Nierman W.C."/>
            <person name="Bovenberg R.A.L."/>
            <person name="Breitling R."/>
            <person name="Takano E."/>
        </authorList>
    </citation>
    <scope>NUCLEOTIDE SEQUENCE [LARGE SCALE GENOMIC DNA]</scope>
    <source>
        <strain evidence="3">ATCC 27064 / DSM 738 / JCM 4710 / NBRC 13307 / NCIMB 12785 / NRRL 3585 / VKM Ac-602</strain>
        <plasmid evidence="2">pSCL4</plasmid>
    </source>
</reference>
<dbReference type="Pfam" id="PF03551">
    <property type="entry name" value="PadR"/>
    <property type="match status" value="1"/>
</dbReference>
<evidence type="ECO:0000259" key="1">
    <source>
        <dbReference type="Pfam" id="PF03551"/>
    </source>
</evidence>
<dbReference type="InterPro" id="IPR005149">
    <property type="entry name" value="Tscrpt_reg_PadR_N"/>
</dbReference>
<dbReference type="AlphaFoldDB" id="D5SK22"/>
<keyword evidence="3" id="KW-1185">Reference proteome</keyword>
<evidence type="ECO:0000313" key="2">
    <source>
        <dbReference type="EMBL" id="EFG04265.2"/>
    </source>
</evidence>
<dbReference type="PANTHER" id="PTHR33169">
    <property type="entry name" value="PADR-FAMILY TRANSCRIPTIONAL REGULATOR"/>
    <property type="match status" value="1"/>
</dbReference>
<dbReference type="PANTHER" id="PTHR33169:SF27">
    <property type="entry name" value="TRANSCRIPTIONAL REGULATOR PADR FAMILY PROTEIN"/>
    <property type="match status" value="1"/>
</dbReference>
<dbReference type="KEGG" id="sclf:BB341_28110"/>